<dbReference type="Proteomes" id="UP000272729">
    <property type="component" value="Unassembled WGS sequence"/>
</dbReference>
<dbReference type="SFLD" id="SFLDG01129">
    <property type="entry name" value="C1.5:_HAD__Beta-PGM__Phosphata"/>
    <property type="match status" value="1"/>
</dbReference>
<dbReference type="InterPro" id="IPR036412">
    <property type="entry name" value="HAD-like_sf"/>
</dbReference>
<keyword evidence="2" id="KW-1185">Reference proteome</keyword>
<dbReference type="InterPro" id="IPR023214">
    <property type="entry name" value="HAD_sf"/>
</dbReference>
<dbReference type="RefSeq" id="WP_246029763.1">
    <property type="nucleotide sequence ID" value="NZ_JBIUBA010000040.1"/>
</dbReference>
<evidence type="ECO:0000313" key="2">
    <source>
        <dbReference type="Proteomes" id="UP000272729"/>
    </source>
</evidence>
<dbReference type="SFLD" id="SFLDS00003">
    <property type="entry name" value="Haloacid_Dehalogenase"/>
    <property type="match status" value="1"/>
</dbReference>
<keyword evidence="1" id="KW-0378">Hydrolase</keyword>
<dbReference type="PANTHER" id="PTHR43434">
    <property type="entry name" value="PHOSPHOGLYCOLATE PHOSPHATASE"/>
    <property type="match status" value="1"/>
</dbReference>
<proteinExistence type="predicted"/>
<dbReference type="AlphaFoldDB" id="A0A495X740"/>
<dbReference type="Gene3D" id="1.10.150.240">
    <property type="entry name" value="Putative phosphatase, domain 2"/>
    <property type="match status" value="1"/>
</dbReference>
<name>A0A495X740_9PSEU</name>
<dbReference type="EMBL" id="RBXR01000001">
    <property type="protein sequence ID" value="RKT69802.1"/>
    <property type="molecule type" value="Genomic_DNA"/>
</dbReference>
<dbReference type="PANTHER" id="PTHR43434:SF1">
    <property type="entry name" value="PHOSPHOGLYCOLATE PHOSPHATASE"/>
    <property type="match status" value="1"/>
</dbReference>
<gene>
    <name evidence="1" type="ORF">DFJ66_3040</name>
</gene>
<dbReference type="SUPFAM" id="SSF56784">
    <property type="entry name" value="HAD-like"/>
    <property type="match status" value="1"/>
</dbReference>
<dbReference type="GO" id="GO:0006281">
    <property type="term" value="P:DNA repair"/>
    <property type="evidence" value="ECO:0007669"/>
    <property type="project" value="TreeGrafter"/>
</dbReference>
<dbReference type="InterPro" id="IPR050155">
    <property type="entry name" value="HAD-like_hydrolase_sf"/>
</dbReference>
<dbReference type="Pfam" id="PF13242">
    <property type="entry name" value="Hydrolase_like"/>
    <property type="match status" value="1"/>
</dbReference>
<dbReference type="GO" id="GO:0008967">
    <property type="term" value="F:phosphoglycolate phosphatase activity"/>
    <property type="evidence" value="ECO:0007669"/>
    <property type="project" value="TreeGrafter"/>
</dbReference>
<dbReference type="Gene3D" id="3.40.50.1000">
    <property type="entry name" value="HAD superfamily/HAD-like"/>
    <property type="match status" value="1"/>
</dbReference>
<comment type="caution">
    <text evidence="1">The sequence shown here is derived from an EMBL/GenBank/DDBJ whole genome shotgun (WGS) entry which is preliminary data.</text>
</comment>
<organism evidence="1 2">
    <name type="scientific">Saccharothrix variisporea</name>
    <dbReference type="NCBI Taxonomy" id="543527"/>
    <lineage>
        <taxon>Bacteria</taxon>
        <taxon>Bacillati</taxon>
        <taxon>Actinomycetota</taxon>
        <taxon>Actinomycetes</taxon>
        <taxon>Pseudonocardiales</taxon>
        <taxon>Pseudonocardiaceae</taxon>
        <taxon>Saccharothrix</taxon>
    </lineage>
</organism>
<evidence type="ECO:0000313" key="1">
    <source>
        <dbReference type="EMBL" id="RKT69802.1"/>
    </source>
</evidence>
<protein>
    <submittedName>
        <fullName evidence="1">Phosphoglycolate phosphatase-like HAD superfamily hydrolase</fullName>
    </submittedName>
</protein>
<reference evidence="1 2" key="1">
    <citation type="submission" date="2018-10" db="EMBL/GenBank/DDBJ databases">
        <title>Sequencing the genomes of 1000 actinobacteria strains.</title>
        <authorList>
            <person name="Klenk H.-P."/>
        </authorList>
    </citation>
    <scope>NUCLEOTIDE SEQUENCE [LARGE SCALE GENOMIC DNA]</scope>
    <source>
        <strain evidence="1 2">DSM 43911</strain>
    </source>
</reference>
<sequence>MKHVVWDWNGTLLDDTHAVLHAVNQVCRRYGRAALTLEEWRGVFSRPLIACYEGVLGRKLSEQDWADIDLVYHVEYRALLDTCGLAAGVDLLHRWSGTQSLLSMWFHDELVPLVERLGLAGLFTRVDGLRVDVGGGSKAEHLAEHLEQQGLDPRDVVVIGDVVDDAEAARHVGAQAVLVTTGVGDRVKLAATGMPVVDSIPEALALIA</sequence>
<dbReference type="GO" id="GO:0005829">
    <property type="term" value="C:cytosol"/>
    <property type="evidence" value="ECO:0007669"/>
    <property type="project" value="TreeGrafter"/>
</dbReference>
<accession>A0A495X740</accession>
<dbReference type="InterPro" id="IPR023198">
    <property type="entry name" value="PGP-like_dom2"/>
</dbReference>